<keyword evidence="3" id="KW-1185">Reference proteome</keyword>
<protein>
    <submittedName>
        <fullName evidence="2">Uncharacterized protein</fullName>
    </submittedName>
</protein>
<feature type="compositionally biased region" description="Basic and acidic residues" evidence="1">
    <location>
        <begin position="202"/>
        <end position="212"/>
    </location>
</feature>
<proteinExistence type="predicted"/>
<gene>
    <name evidence="2" type="ORF">NDU88_003881</name>
</gene>
<evidence type="ECO:0000313" key="2">
    <source>
        <dbReference type="EMBL" id="KAJ1083726.1"/>
    </source>
</evidence>
<name>A0AAV7KW70_PLEWA</name>
<dbReference type="EMBL" id="JANPWB010000016">
    <property type="protein sequence ID" value="KAJ1083726.1"/>
    <property type="molecule type" value="Genomic_DNA"/>
</dbReference>
<reference evidence="2" key="1">
    <citation type="journal article" date="2022" name="bioRxiv">
        <title>Sequencing and chromosome-scale assembly of the giantPleurodeles waltlgenome.</title>
        <authorList>
            <person name="Brown T."/>
            <person name="Elewa A."/>
            <person name="Iarovenko S."/>
            <person name="Subramanian E."/>
            <person name="Araus A.J."/>
            <person name="Petzold A."/>
            <person name="Susuki M."/>
            <person name="Suzuki K.-i.T."/>
            <person name="Hayashi T."/>
            <person name="Toyoda A."/>
            <person name="Oliveira C."/>
            <person name="Osipova E."/>
            <person name="Leigh N.D."/>
            <person name="Simon A."/>
            <person name="Yun M.H."/>
        </authorList>
    </citation>
    <scope>NUCLEOTIDE SEQUENCE</scope>
    <source>
        <strain evidence="2">20211129_DDA</strain>
        <tissue evidence="2">Liver</tissue>
    </source>
</reference>
<feature type="region of interest" description="Disordered" evidence="1">
    <location>
        <begin position="28"/>
        <end position="246"/>
    </location>
</feature>
<accession>A0AAV7KW70</accession>
<feature type="compositionally biased region" description="Low complexity" evidence="1">
    <location>
        <begin position="124"/>
        <end position="135"/>
    </location>
</feature>
<organism evidence="2 3">
    <name type="scientific">Pleurodeles waltl</name>
    <name type="common">Iberian ribbed newt</name>
    <dbReference type="NCBI Taxonomy" id="8319"/>
    <lineage>
        <taxon>Eukaryota</taxon>
        <taxon>Metazoa</taxon>
        <taxon>Chordata</taxon>
        <taxon>Craniata</taxon>
        <taxon>Vertebrata</taxon>
        <taxon>Euteleostomi</taxon>
        <taxon>Amphibia</taxon>
        <taxon>Batrachia</taxon>
        <taxon>Caudata</taxon>
        <taxon>Salamandroidea</taxon>
        <taxon>Salamandridae</taxon>
        <taxon>Pleurodelinae</taxon>
        <taxon>Pleurodeles</taxon>
    </lineage>
</organism>
<comment type="caution">
    <text evidence="2">The sequence shown here is derived from an EMBL/GenBank/DDBJ whole genome shotgun (WGS) entry which is preliminary data.</text>
</comment>
<feature type="compositionally biased region" description="Pro residues" evidence="1">
    <location>
        <begin position="136"/>
        <end position="145"/>
    </location>
</feature>
<feature type="compositionally biased region" description="Polar residues" evidence="1">
    <location>
        <begin position="184"/>
        <end position="201"/>
    </location>
</feature>
<sequence>MSLQHPARCYQIPLRMASGLNLPGNAWAPPTGVTAQQHTSSHRQSTHQCPTRVGRLNPPASPAAFRAGPLAAQMQPLTCPSAPPGRPGPGATRSPALQSPESLKAQVGHRVHADREGNDGRGATGAAARSSCRASPPEPCPPPAPRGHRYQLSMDSPPSEARAEAQSQSHPRESGPRTGLNRGTAASNLSLGLAQGSAQVHSSREGQQDKYLKIIGPRPGRASLSDGHLAWQPGHAPNGRSPYLFR</sequence>
<evidence type="ECO:0000256" key="1">
    <source>
        <dbReference type="SAM" id="MobiDB-lite"/>
    </source>
</evidence>
<dbReference type="Proteomes" id="UP001066276">
    <property type="component" value="Chromosome 12"/>
</dbReference>
<evidence type="ECO:0000313" key="3">
    <source>
        <dbReference type="Proteomes" id="UP001066276"/>
    </source>
</evidence>
<dbReference type="AlphaFoldDB" id="A0AAV7KW70"/>